<dbReference type="InterPro" id="IPR022139">
    <property type="entry name" value="Fam-L/Fam-M-like_plasmodium"/>
</dbReference>
<keyword evidence="1" id="KW-0472">Membrane</keyword>
<feature type="transmembrane region" description="Helical" evidence="1">
    <location>
        <begin position="96"/>
        <end position="117"/>
    </location>
</feature>
<dbReference type="AlphaFoldDB" id="A0A0J9T3N9"/>
<name>A0A0J9T3N9_PLAVI</name>
<keyword evidence="1" id="KW-0812">Transmembrane</keyword>
<feature type="transmembrane region" description="Helical" evidence="1">
    <location>
        <begin position="154"/>
        <end position="176"/>
    </location>
</feature>
<dbReference type="Proteomes" id="UP000053776">
    <property type="component" value="Unassembled WGS sequence"/>
</dbReference>
<evidence type="ECO:0000256" key="1">
    <source>
        <dbReference type="SAM" id="Phobius"/>
    </source>
</evidence>
<sequence>MNAKFQYKTDDNRDNHKLAYRRVNNNTYEQLKNSTSDNVESYLNLYNKRYSKKKGLKKFDCYYEKKLYKSLNKLEKLAKKRDTSKSRIISIICRKYGLPLILLCLIPLLTLAMPKILTWRKYKKRTRVTITFSDNKTMNNQILLRGIRPNIDSSLQYCFLLISFVMVMSVIIYTYIKILKYKRVKAGMLK</sequence>
<reference evidence="2 3" key="1">
    <citation type="submission" date="2011-08" db="EMBL/GenBank/DDBJ databases">
        <title>The Genome Sequence of Plasmodium vivax Mauritania I.</title>
        <authorList>
            <consortium name="The Broad Institute Genome Sequencing Platform"/>
            <consortium name="The Broad Institute Genome Sequencing Center for Infectious Disease"/>
            <person name="Neafsey D."/>
            <person name="Carlton J."/>
            <person name="Barnwell J."/>
            <person name="Collins W."/>
            <person name="Escalante A."/>
            <person name="Mullikin J."/>
            <person name="Saul A."/>
            <person name="Guigo R."/>
            <person name="Camara F."/>
            <person name="Young S.K."/>
            <person name="Zeng Q."/>
            <person name="Gargeya S."/>
            <person name="Fitzgerald M."/>
            <person name="Haas B."/>
            <person name="Abouelleil A."/>
            <person name="Alvarado L."/>
            <person name="Arachchi H.M."/>
            <person name="Berlin A."/>
            <person name="Brown A."/>
            <person name="Chapman S.B."/>
            <person name="Chen Z."/>
            <person name="Dunbar C."/>
            <person name="Freedman E."/>
            <person name="Gearin G."/>
            <person name="Gellesch M."/>
            <person name="Goldberg J."/>
            <person name="Griggs A."/>
            <person name="Gujja S."/>
            <person name="Heiman D."/>
            <person name="Howarth C."/>
            <person name="Larson L."/>
            <person name="Lui A."/>
            <person name="MacDonald P.J.P."/>
            <person name="Montmayeur A."/>
            <person name="Murphy C."/>
            <person name="Neiman D."/>
            <person name="Pearson M."/>
            <person name="Priest M."/>
            <person name="Roberts A."/>
            <person name="Saif S."/>
            <person name="Shea T."/>
            <person name="Shenoy N."/>
            <person name="Sisk P."/>
            <person name="Stolte C."/>
            <person name="Sykes S."/>
            <person name="Wortman J."/>
            <person name="Nusbaum C."/>
            <person name="Birren B."/>
        </authorList>
    </citation>
    <scope>NUCLEOTIDE SEQUENCE [LARGE SCALE GENOMIC DNA]</scope>
    <source>
        <strain evidence="2 3">Mauritania I</strain>
    </source>
</reference>
<dbReference type="OrthoDB" id="388916at2759"/>
<gene>
    <name evidence="2" type="ORF">PVMG_06134</name>
</gene>
<dbReference type="EMBL" id="KQ235159">
    <property type="protein sequence ID" value="KMZ89631.1"/>
    <property type="molecule type" value="Genomic_DNA"/>
</dbReference>
<proteinExistence type="predicted"/>
<dbReference type="Pfam" id="PF12420">
    <property type="entry name" value="DUF3671"/>
    <property type="match status" value="1"/>
</dbReference>
<organism evidence="2 3">
    <name type="scientific">Plasmodium vivax Mauritania I</name>
    <dbReference type="NCBI Taxonomy" id="1035515"/>
    <lineage>
        <taxon>Eukaryota</taxon>
        <taxon>Sar</taxon>
        <taxon>Alveolata</taxon>
        <taxon>Apicomplexa</taxon>
        <taxon>Aconoidasida</taxon>
        <taxon>Haemosporida</taxon>
        <taxon>Plasmodiidae</taxon>
        <taxon>Plasmodium</taxon>
        <taxon>Plasmodium (Plasmodium)</taxon>
    </lineage>
</organism>
<evidence type="ECO:0000313" key="3">
    <source>
        <dbReference type="Proteomes" id="UP000053776"/>
    </source>
</evidence>
<accession>A0A0J9T3N9</accession>
<protein>
    <submittedName>
        <fullName evidence="2">Uncharacterized protein</fullName>
    </submittedName>
</protein>
<keyword evidence="1" id="KW-1133">Transmembrane helix</keyword>
<evidence type="ECO:0000313" key="2">
    <source>
        <dbReference type="EMBL" id="KMZ89631.1"/>
    </source>
</evidence>